<feature type="region of interest" description="Disordered" evidence="1">
    <location>
        <begin position="70"/>
        <end position="92"/>
    </location>
</feature>
<organism evidence="2 3">
    <name type="scientific">Methyloligella halotolerans</name>
    <dbReference type="NCBI Taxonomy" id="1177755"/>
    <lineage>
        <taxon>Bacteria</taxon>
        <taxon>Pseudomonadati</taxon>
        <taxon>Pseudomonadota</taxon>
        <taxon>Alphaproteobacteria</taxon>
        <taxon>Hyphomicrobiales</taxon>
        <taxon>Hyphomicrobiaceae</taxon>
        <taxon>Methyloligella</taxon>
    </lineage>
</organism>
<evidence type="ECO:0000256" key="1">
    <source>
        <dbReference type="SAM" id="MobiDB-lite"/>
    </source>
</evidence>
<proteinExistence type="predicted"/>
<evidence type="ECO:0000313" key="2">
    <source>
        <dbReference type="EMBL" id="ODA66735.1"/>
    </source>
</evidence>
<reference evidence="2 3" key="1">
    <citation type="submission" date="2016-07" db="EMBL/GenBank/DDBJ databases">
        <title>Draft genome sequence of Methyloligella halotolerans C2T (VKM B-2706T=CCUG 61687T=DSM 25045T), a halotolerant polyhydroxybutyrate accumulating methylotroph.</title>
        <authorList>
            <person name="Vasilenko O.V."/>
            <person name="Doronina N.V."/>
            <person name="Poroshina M.N."/>
            <person name="Tarlachkov S.V."/>
            <person name="Trotsenko Y.A."/>
        </authorList>
    </citation>
    <scope>NUCLEOTIDE SEQUENCE [LARGE SCALE GENOMIC DNA]</scope>
    <source>
        <strain evidence="2 3">VKM B-2706</strain>
    </source>
</reference>
<gene>
    <name evidence="2" type="ORF">A7A08_02503</name>
</gene>
<feature type="region of interest" description="Disordered" evidence="1">
    <location>
        <begin position="1"/>
        <end position="39"/>
    </location>
</feature>
<sequence>MNDLALKTRPPSARSAKEIADERWQRQTRRMADEEQVARDAVAEKTARLRGLRLAREAAESSAAAAAALEKAEKQKTRAAAKAARAAKTAKA</sequence>
<name>A0A1E2RX90_9HYPH</name>
<dbReference type="Proteomes" id="UP000095087">
    <property type="component" value="Unassembled WGS sequence"/>
</dbReference>
<keyword evidence="3" id="KW-1185">Reference proteome</keyword>
<protein>
    <submittedName>
        <fullName evidence="2">Uncharacterized protein</fullName>
    </submittedName>
</protein>
<comment type="caution">
    <text evidence="2">The sequence shown here is derived from an EMBL/GenBank/DDBJ whole genome shotgun (WGS) entry which is preliminary data.</text>
</comment>
<dbReference type="STRING" id="1177755.A7A08_02503"/>
<dbReference type="AlphaFoldDB" id="A0A1E2RX90"/>
<feature type="compositionally biased region" description="Low complexity" evidence="1">
    <location>
        <begin position="78"/>
        <end position="92"/>
    </location>
</feature>
<dbReference type="RefSeq" id="WP_069095678.1">
    <property type="nucleotide sequence ID" value="NZ_MASI01000006.1"/>
</dbReference>
<accession>A0A1E2RX90</accession>
<feature type="compositionally biased region" description="Basic and acidic residues" evidence="1">
    <location>
        <begin position="15"/>
        <end position="39"/>
    </location>
</feature>
<evidence type="ECO:0000313" key="3">
    <source>
        <dbReference type="Proteomes" id="UP000095087"/>
    </source>
</evidence>
<dbReference type="EMBL" id="MASI01000006">
    <property type="protein sequence ID" value="ODA66735.1"/>
    <property type="molecule type" value="Genomic_DNA"/>
</dbReference>